<evidence type="ECO:0000313" key="1">
    <source>
        <dbReference type="EMBL" id="VDM84457.1"/>
    </source>
</evidence>
<gene>
    <name evidence="1" type="ORF">SVUK_LOCUS19455</name>
</gene>
<organism evidence="1 2">
    <name type="scientific">Strongylus vulgaris</name>
    <name type="common">Blood worm</name>
    <dbReference type="NCBI Taxonomy" id="40348"/>
    <lineage>
        <taxon>Eukaryota</taxon>
        <taxon>Metazoa</taxon>
        <taxon>Ecdysozoa</taxon>
        <taxon>Nematoda</taxon>
        <taxon>Chromadorea</taxon>
        <taxon>Rhabditida</taxon>
        <taxon>Rhabditina</taxon>
        <taxon>Rhabditomorpha</taxon>
        <taxon>Strongyloidea</taxon>
        <taxon>Strongylidae</taxon>
        <taxon>Strongylus</taxon>
    </lineage>
</organism>
<keyword evidence="2" id="KW-1185">Reference proteome</keyword>
<proteinExistence type="predicted"/>
<reference evidence="1 2" key="1">
    <citation type="submission" date="2018-11" db="EMBL/GenBank/DDBJ databases">
        <authorList>
            <consortium name="Pathogen Informatics"/>
        </authorList>
    </citation>
    <scope>NUCLEOTIDE SEQUENCE [LARGE SCALE GENOMIC DNA]</scope>
</reference>
<name>A0A3P7K7U9_STRVU</name>
<dbReference type="AlphaFoldDB" id="A0A3P7K7U9"/>
<sequence length="33" mass="3459">MARMSAAIRAAVSFDLSVPAHLIALIYGSALLE</sequence>
<dbReference type="EMBL" id="UYYB01130297">
    <property type="protein sequence ID" value="VDM84457.1"/>
    <property type="molecule type" value="Genomic_DNA"/>
</dbReference>
<dbReference type="Proteomes" id="UP000270094">
    <property type="component" value="Unassembled WGS sequence"/>
</dbReference>
<accession>A0A3P7K7U9</accession>
<protein>
    <submittedName>
        <fullName evidence="1">Uncharacterized protein</fullName>
    </submittedName>
</protein>
<evidence type="ECO:0000313" key="2">
    <source>
        <dbReference type="Proteomes" id="UP000270094"/>
    </source>
</evidence>